<dbReference type="GeneID" id="77939145"/>
<dbReference type="KEGG" id="vg:77939145"/>
<dbReference type="EMBL" id="MN062716">
    <property type="protein sequence ID" value="QDP45227.1"/>
    <property type="molecule type" value="Genomic_DNA"/>
</dbReference>
<accession>A0A516KU75</accession>
<proteinExistence type="predicted"/>
<gene>
    <name evidence="1" type="primary">66</name>
    <name evidence="1" type="ORF">SEA_MAYWEATHER_66</name>
</gene>
<organism evidence="1 2">
    <name type="scientific">Gordonia phage Mayweather</name>
    <dbReference type="NCBI Taxonomy" id="2590931"/>
    <lineage>
        <taxon>Viruses</taxon>
        <taxon>Duplodnaviria</taxon>
        <taxon>Heunggongvirae</taxon>
        <taxon>Uroviricota</taxon>
        <taxon>Caudoviricetes</taxon>
        <taxon>Ponsvirus</taxon>
        <taxon>Ponsvirus mayweather</taxon>
    </lineage>
</organism>
<reference evidence="1 2" key="1">
    <citation type="submission" date="2019-06" db="EMBL/GenBank/DDBJ databases">
        <authorList>
            <person name="Anderson T.C."/>
            <person name="Ballou V.G."/>
            <person name="Berkey V.K."/>
            <person name="Bonaccorso K.R."/>
            <person name="Busby L.B."/>
            <person name="Carey D.A."/>
            <person name="Cutaia C."/>
            <person name="Dalenburg J."/>
            <person name="Diaz-Ramirez E."/>
            <person name="Holmes K.J."/>
            <person name="Liner T.A."/>
            <person name="McGrew S.T."/>
            <person name="Meares D.P."/>
            <person name="Mordente R.E."/>
            <person name="Pietrzak P.A."/>
            <person name="Shirley O.A."/>
            <person name="Slimani Z."/>
            <person name="Smith A.M."/>
            <person name="Wallace S.D."/>
            <person name="Wright Y.S."/>
            <person name="Williams D.C."/>
            <person name="Garlena R.A."/>
            <person name="Russell D.A."/>
            <person name="Pope W.H."/>
            <person name="Jacobs-Sera D."/>
            <person name="Hatfull G.F."/>
        </authorList>
    </citation>
    <scope>NUCLEOTIDE SEQUENCE [LARGE SCALE GENOMIC DNA]</scope>
</reference>
<dbReference type="RefSeq" id="YP_010663127.1">
    <property type="nucleotide sequence ID" value="NC_070892.1"/>
</dbReference>
<protein>
    <submittedName>
        <fullName evidence="1">Uncharacterized protein</fullName>
    </submittedName>
</protein>
<sequence>MSTEDKKKVEAKRLILQCFKEHGEQTVSARELYDYVVVEGKVLEATYRDARKALGIKGERPPGQKSWFYPNPYRRIREDSPLVHFFKTRYAGKYEWDDFKDEVKKAVAEVKPYFK</sequence>
<evidence type="ECO:0000313" key="2">
    <source>
        <dbReference type="Proteomes" id="UP000320787"/>
    </source>
</evidence>
<keyword evidence="2" id="KW-1185">Reference proteome</keyword>
<dbReference type="Proteomes" id="UP000320787">
    <property type="component" value="Segment"/>
</dbReference>
<name>A0A516KU75_9CAUD</name>
<evidence type="ECO:0000313" key="1">
    <source>
        <dbReference type="EMBL" id="QDP45227.1"/>
    </source>
</evidence>